<dbReference type="Proteomes" id="UP000092460">
    <property type="component" value="Unassembled WGS sequence"/>
</dbReference>
<name>A0A1B0B5Z7_9MUSC</name>
<reference evidence="1" key="2">
    <citation type="submission" date="2020-05" db="UniProtKB">
        <authorList>
            <consortium name="EnsemblMetazoa"/>
        </authorList>
    </citation>
    <scope>IDENTIFICATION</scope>
    <source>
        <strain evidence="1">IAEA</strain>
    </source>
</reference>
<evidence type="ECO:0000313" key="2">
    <source>
        <dbReference type="Proteomes" id="UP000092460"/>
    </source>
</evidence>
<organism evidence="1 2">
    <name type="scientific">Glossina palpalis gambiensis</name>
    <dbReference type="NCBI Taxonomy" id="67801"/>
    <lineage>
        <taxon>Eukaryota</taxon>
        <taxon>Metazoa</taxon>
        <taxon>Ecdysozoa</taxon>
        <taxon>Arthropoda</taxon>
        <taxon>Hexapoda</taxon>
        <taxon>Insecta</taxon>
        <taxon>Pterygota</taxon>
        <taxon>Neoptera</taxon>
        <taxon>Endopterygota</taxon>
        <taxon>Diptera</taxon>
        <taxon>Brachycera</taxon>
        <taxon>Muscomorpha</taxon>
        <taxon>Hippoboscoidea</taxon>
        <taxon>Glossinidae</taxon>
        <taxon>Glossina</taxon>
    </lineage>
</organism>
<dbReference type="EnsemblMetazoa" id="GPPI020030-RA">
    <property type="protein sequence ID" value="GPPI020030-PA"/>
    <property type="gene ID" value="GPPI020030"/>
</dbReference>
<reference evidence="2" key="1">
    <citation type="submission" date="2015-01" db="EMBL/GenBank/DDBJ databases">
        <authorList>
            <person name="Aksoy S."/>
            <person name="Warren W."/>
            <person name="Wilson R.K."/>
        </authorList>
    </citation>
    <scope>NUCLEOTIDE SEQUENCE [LARGE SCALE GENOMIC DNA]</scope>
    <source>
        <strain evidence="2">IAEA</strain>
    </source>
</reference>
<protein>
    <submittedName>
        <fullName evidence="1">Uncharacterized protein</fullName>
    </submittedName>
</protein>
<proteinExistence type="predicted"/>
<sequence>MKQAKMQEQITIRRQERELNVCLYKLRFGIELSHLFLDDATAIGTHISPIILQDFEEPHK</sequence>
<dbReference type="EMBL" id="JXJN01008924">
    <property type="status" value="NOT_ANNOTATED_CDS"/>
    <property type="molecule type" value="Genomic_DNA"/>
</dbReference>
<dbReference type="VEuPathDB" id="VectorBase:GPPI020030"/>
<dbReference type="AlphaFoldDB" id="A0A1B0B5Z7"/>
<evidence type="ECO:0000313" key="1">
    <source>
        <dbReference type="EnsemblMetazoa" id="GPPI020030-PA"/>
    </source>
</evidence>
<accession>A0A1B0B5Z7</accession>
<keyword evidence="2" id="KW-1185">Reference proteome</keyword>